<dbReference type="PANTHER" id="PTHR11926">
    <property type="entry name" value="GLUCOSYL/GLUCURONOSYL TRANSFERASES"/>
    <property type="match status" value="1"/>
</dbReference>
<sequence>MLKLAKLLRHKGFHITIVNSEFNHRRFLKSRGPGSLSGLQDFRFETKPDGLPPLDIDATQDTPSLCASTNAIMTFTLSAAQELGVPAVLLWSTFSACGFMAYLHFLLLMQRGLIPLKVAPQPDLENGLKSVGSNLWQEQSGCLEWLHSKQPNSVVYTRELWQHRRDDASTACRIDNNVKRDEVERLVRQSMEGGKGKKMKEKAVEYGKRAQRRRHVQEALKVVASNPVNKAIIVGDNQQLIRN</sequence>
<comment type="caution">
    <text evidence="3">The sequence shown here is derived from an EMBL/GenBank/DDBJ whole genome shotgun (WGS) entry which is preliminary data.</text>
</comment>
<evidence type="ECO:0000313" key="3">
    <source>
        <dbReference type="EMBL" id="DAD41093.1"/>
    </source>
</evidence>
<dbReference type="PANTHER" id="PTHR11926:SF774">
    <property type="entry name" value="UDP-GLYCOSYLTRANSFERASE 85A1-RELATED"/>
    <property type="match status" value="1"/>
</dbReference>
<keyword evidence="4" id="KW-1185">Reference proteome</keyword>
<proteinExistence type="inferred from homology"/>
<keyword evidence="2" id="KW-0472">Membrane</keyword>
<feature type="transmembrane region" description="Helical" evidence="2">
    <location>
        <begin position="88"/>
        <end position="108"/>
    </location>
</feature>
<accession>A0A822Z952</accession>
<protein>
    <recommendedName>
        <fullName evidence="5">7-deoxyloganetin glucosyltransferase-like</fullName>
    </recommendedName>
</protein>
<comment type="similarity">
    <text evidence="1">Belongs to the UDP-glycosyltransferase family.</text>
</comment>
<dbReference type="EMBL" id="DUZY01000005">
    <property type="protein sequence ID" value="DAD41093.1"/>
    <property type="molecule type" value="Genomic_DNA"/>
</dbReference>
<evidence type="ECO:0000256" key="1">
    <source>
        <dbReference type="ARBA" id="ARBA00009995"/>
    </source>
</evidence>
<dbReference type="Gene3D" id="3.40.50.2000">
    <property type="entry name" value="Glycogen Phosphorylase B"/>
    <property type="match status" value="2"/>
</dbReference>
<dbReference type="Proteomes" id="UP000607653">
    <property type="component" value="Unassembled WGS sequence"/>
</dbReference>
<gene>
    <name evidence="3" type="ORF">HUJ06_015416</name>
</gene>
<organism evidence="3 4">
    <name type="scientific">Nelumbo nucifera</name>
    <name type="common">Sacred lotus</name>
    <dbReference type="NCBI Taxonomy" id="4432"/>
    <lineage>
        <taxon>Eukaryota</taxon>
        <taxon>Viridiplantae</taxon>
        <taxon>Streptophyta</taxon>
        <taxon>Embryophyta</taxon>
        <taxon>Tracheophyta</taxon>
        <taxon>Spermatophyta</taxon>
        <taxon>Magnoliopsida</taxon>
        <taxon>Proteales</taxon>
        <taxon>Nelumbonaceae</taxon>
        <taxon>Nelumbo</taxon>
    </lineage>
</organism>
<keyword evidence="2" id="KW-1133">Transmembrane helix</keyword>
<name>A0A822Z952_NELNU</name>
<dbReference type="AlphaFoldDB" id="A0A822Z952"/>
<evidence type="ECO:0008006" key="5">
    <source>
        <dbReference type="Google" id="ProtNLM"/>
    </source>
</evidence>
<reference evidence="3 4" key="1">
    <citation type="journal article" date="2020" name="Mol. Biol. Evol.">
        <title>Distinct Expression and Methylation Patterns for Genes with Different Fates following a Single Whole-Genome Duplication in Flowering Plants.</title>
        <authorList>
            <person name="Shi T."/>
            <person name="Rahmani R.S."/>
            <person name="Gugger P.F."/>
            <person name="Wang M."/>
            <person name="Li H."/>
            <person name="Zhang Y."/>
            <person name="Li Z."/>
            <person name="Wang Q."/>
            <person name="Van de Peer Y."/>
            <person name="Marchal K."/>
            <person name="Chen J."/>
        </authorList>
    </citation>
    <scope>NUCLEOTIDE SEQUENCE [LARGE SCALE GENOMIC DNA]</scope>
    <source>
        <tissue evidence="3">Leaf</tissue>
    </source>
</reference>
<keyword evidence="2" id="KW-0812">Transmembrane</keyword>
<dbReference type="SUPFAM" id="SSF53756">
    <property type="entry name" value="UDP-Glycosyltransferase/glycogen phosphorylase"/>
    <property type="match status" value="1"/>
</dbReference>
<evidence type="ECO:0000256" key="2">
    <source>
        <dbReference type="SAM" id="Phobius"/>
    </source>
</evidence>
<evidence type="ECO:0000313" key="4">
    <source>
        <dbReference type="Proteomes" id="UP000607653"/>
    </source>
</evidence>